<protein>
    <submittedName>
        <fullName evidence="1">Uncharacterized protein</fullName>
    </submittedName>
</protein>
<evidence type="ECO:0000313" key="2">
    <source>
        <dbReference type="Proteomes" id="UP001378592"/>
    </source>
</evidence>
<keyword evidence="2" id="KW-1185">Reference proteome</keyword>
<comment type="caution">
    <text evidence="1">The sequence shown here is derived from an EMBL/GenBank/DDBJ whole genome shotgun (WGS) entry which is preliminary data.</text>
</comment>
<evidence type="ECO:0000313" key="1">
    <source>
        <dbReference type="EMBL" id="KAK7874118.1"/>
    </source>
</evidence>
<gene>
    <name evidence="1" type="ORF">R5R35_004660</name>
</gene>
<organism evidence="1 2">
    <name type="scientific">Gryllus longicercus</name>
    <dbReference type="NCBI Taxonomy" id="2509291"/>
    <lineage>
        <taxon>Eukaryota</taxon>
        <taxon>Metazoa</taxon>
        <taxon>Ecdysozoa</taxon>
        <taxon>Arthropoda</taxon>
        <taxon>Hexapoda</taxon>
        <taxon>Insecta</taxon>
        <taxon>Pterygota</taxon>
        <taxon>Neoptera</taxon>
        <taxon>Polyneoptera</taxon>
        <taxon>Orthoptera</taxon>
        <taxon>Ensifera</taxon>
        <taxon>Gryllidea</taxon>
        <taxon>Grylloidea</taxon>
        <taxon>Gryllidae</taxon>
        <taxon>Gryllinae</taxon>
        <taxon>Gryllus</taxon>
    </lineage>
</organism>
<dbReference type="Proteomes" id="UP001378592">
    <property type="component" value="Unassembled WGS sequence"/>
</dbReference>
<proteinExistence type="predicted"/>
<dbReference type="AlphaFoldDB" id="A0AAN9W0W3"/>
<sequence length="107" mass="12248">MDGQDIVFESIFKVEKVKEETHEFFQEANPLDLVPPVTVFVQPTKVLNEEVEGECEELEPPVTVFLESAEVIKEEVEEECEDPLETYVERCPIKTEETDERSSSPGE</sequence>
<dbReference type="EMBL" id="JAZDUA010000005">
    <property type="protein sequence ID" value="KAK7874118.1"/>
    <property type="molecule type" value="Genomic_DNA"/>
</dbReference>
<name>A0AAN9W0W3_9ORTH</name>
<accession>A0AAN9W0W3</accession>
<reference evidence="1 2" key="1">
    <citation type="submission" date="2024-03" db="EMBL/GenBank/DDBJ databases">
        <title>The genome assembly and annotation of the cricket Gryllus longicercus Weissman &amp; Gray.</title>
        <authorList>
            <person name="Szrajer S."/>
            <person name="Gray D."/>
            <person name="Ylla G."/>
        </authorList>
    </citation>
    <scope>NUCLEOTIDE SEQUENCE [LARGE SCALE GENOMIC DNA]</scope>
    <source>
        <strain evidence="1">DAG 2021-001</strain>
        <tissue evidence="1">Whole body minus gut</tissue>
    </source>
</reference>